<dbReference type="EMBL" id="AORH01000034">
    <property type="protein sequence ID" value="ENY69001.1"/>
    <property type="molecule type" value="Genomic_DNA"/>
</dbReference>
<evidence type="ECO:0000313" key="2">
    <source>
        <dbReference type="Proteomes" id="UP000013220"/>
    </source>
</evidence>
<dbReference type="AlphaFoldDB" id="N9VC47"/>
<dbReference type="PATRIC" id="fig|1188235.3.peg.677"/>
<reference evidence="1 2" key="1">
    <citation type="journal article" date="2013" name="Genome Announc.">
        <title>Draft Genome Sequences of Mycoplasma alkalescens, Mycoplasma arginini, and Mycoplasma bovigenitalium, Three Species with Equivocal Pathogenic Status for Cattle.</title>
        <authorList>
            <person name="Manso-Silvan L."/>
            <person name="Tardy F."/>
            <person name="Baranowski E."/>
            <person name="Barre A."/>
            <person name="Blanchard A."/>
            <person name="Breton M."/>
            <person name="Couture C."/>
            <person name="Citti C."/>
            <person name="Dordet-Frisoni E."/>
            <person name="Dupuy V."/>
            <person name="Gaurivaud P."/>
            <person name="Jacob D."/>
            <person name="Lemaitre C."/>
            <person name="Nikolski M."/>
            <person name="Nouvel L.X."/>
            <person name="Poumarat F."/>
            <person name="Thebault P."/>
            <person name="Theil S."/>
            <person name="Thiaucourt F."/>
            <person name="Sirand-Pugnet P."/>
        </authorList>
    </citation>
    <scope>NUCLEOTIDE SEQUENCE [LARGE SCALE GENOMIC DNA]</scope>
    <source>
        <strain evidence="1 2">51080</strain>
    </source>
</reference>
<dbReference type="STRING" id="1188235.MBVG_6800"/>
<accession>N9VC47</accession>
<keyword evidence="2" id="KW-1185">Reference proteome</keyword>
<evidence type="ECO:0000313" key="1">
    <source>
        <dbReference type="EMBL" id="ENY69001.1"/>
    </source>
</evidence>
<organism evidence="1 2">
    <name type="scientific">Mycoplasmopsis bovigenitalium 51080</name>
    <dbReference type="NCBI Taxonomy" id="1188235"/>
    <lineage>
        <taxon>Bacteria</taxon>
        <taxon>Bacillati</taxon>
        <taxon>Mycoplasmatota</taxon>
        <taxon>Mycoplasmoidales</taxon>
        <taxon>Metamycoplasmataceae</taxon>
        <taxon>Mycoplasmopsis</taxon>
    </lineage>
</organism>
<proteinExistence type="predicted"/>
<name>N9VC47_9BACT</name>
<comment type="caution">
    <text evidence="1">The sequence shown here is derived from an EMBL/GenBank/DDBJ whole genome shotgun (WGS) entry which is preliminary data.</text>
</comment>
<sequence length="96" mass="11606">MCDLLIFNRFTTYALELKSEFKRSKPTPLQILQAHNFMNDLIWVFVDNNNYKWVVDNIVKNKKSVLKHYGQKQISYWRKYINKHEKTLQLPEASDK</sequence>
<gene>
    <name evidence="1" type="ORF">MBVG_6800</name>
</gene>
<dbReference type="Proteomes" id="UP000013220">
    <property type="component" value="Unassembled WGS sequence"/>
</dbReference>
<protein>
    <submittedName>
        <fullName evidence="1">Uncharacterized protein</fullName>
    </submittedName>
</protein>